<dbReference type="EMBL" id="JAXDAE010000010">
    <property type="protein sequence ID" value="MDY2587813.1"/>
    <property type="molecule type" value="Genomic_DNA"/>
</dbReference>
<keyword evidence="3" id="KW-0378">Hydrolase</keyword>
<feature type="transmembrane region" description="Helical" evidence="1">
    <location>
        <begin position="34"/>
        <end position="53"/>
    </location>
</feature>
<dbReference type="GO" id="GO:0016787">
    <property type="term" value="F:hydrolase activity"/>
    <property type="evidence" value="ECO:0007669"/>
    <property type="project" value="UniProtKB-KW"/>
</dbReference>
<comment type="caution">
    <text evidence="3">The sequence shown here is derived from an EMBL/GenBank/DDBJ whole genome shotgun (WGS) entry which is preliminary data.</text>
</comment>
<keyword evidence="1" id="KW-0472">Membrane</keyword>
<proteinExistence type="predicted"/>
<feature type="domain" description="CAAX prenyl protease 2/Lysostaphin resistance protein A-like" evidence="2">
    <location>
        <begin position="109"/>
        <end position="204"/>
    </location>
</feature>
<keyword evidence="1" id="KW-1133">Transmembrane helix</keyword>
<keyword evidence="4" id="KW-1185">Reference proteome</keyword>
<evidence type="ECO:0000313" key="3">
    <source>
        <dbReference type="EMBL" id="MDY2587813.1"/>
    </source>
</evidence>
<name>A0ABU5ENJ9_9FLAO</name>
<evidence type="ECO:0000259" key="2">
    <source>
        <dbReference type="Pfam" id="PF02517"/>
    </source>
</evidence>
<protein>
    <submittedName>
        <fullName evidence="3">CPBP family intramembrane glutamic endopeptidase</fullName>
        <ecNumber evidence="3">3.4.-.-</ecNumber>
    </submittedName>
</protein>
<keyword evidence="1" id="KW-0812">Transmembrane</keyword>
<evidence type="ECO:0000313" key="4">
    <source>
        <dbReference type="Proteomes" id="UP001285855"/>
    </source>
</evidence>
<accession>A0ABU5ENJ9</accession>
<feature type="transmembrane region" description="Helical" evidence="1">
    <location>
        <begin position="12"/>
        <end position="28"/>
    </location>
</feature>
<dbReference type="RefSeq" id="WP_320556164.1">
    <property type="nucleotide sequence ID" value="NZ_JAXDAE010000010.1"/>
</dbReference>
<feature type="transmembrane region" description="Helical" evidence="1">
    <location>
        <begin position="192"/>
        <end position="212"/>
    </location>
</feature>
<dbReference type="EC" id="3.4.-.-" evidence="3"/>
<gene>
    <name evidence="3" type="ORF">SNF14_10705</name>
</gene>
<feature type="transmembrane region" description="Helical" evidence="1">
    <location>
        <begin position="108"/>
        <end position="133"/>
    </location>
</feature>
<dbReference type="Proteomes" id="UP001285855">
    <property type="component" value="Unassembled WGS sequence"/>
</dbReference>
<sequence length="228" mass="26361">MLNKLYRFLSKPYMVIIVMIIAPILSIADRNYGYFFGLFIALFLLWKSGWEWAKFGFGQKISLNTVFMGLLLAVFIFIVVDICIQPFIEIYFGQVDLSSLEDIRGDFASLLPMLFIVWTFVAFGEEFLFSGYYMKHLAEFMGDTNKTWFASAIILSVYFGISHNYQGTSGMIAVGLASTLFFFTFYKYRTNLALLVFAHGFYDTIGLTLIYLNQDRIFYNWALNMISN</sequence>
<reference evidence="3 4" key="1">
    <citation type="submission" date="2023-11" db="EMBL/GenBank/DDBJ databases">
        <title>Winogradskyella pelagius sp. nov., isolated from coastal sediment.</title>
        <authorList>
            <person name="Li F."/>
        </authorList>
    </citation>
    <scope>NUCLEOTIDE SEQUENCE [LARGE SCALE GENOMIC DNA]</scope>
    <source>
        <strain evidence="3 4">KCTC 23502</strain>
    </source>
</reference>
<dbReference type="InterPro" id="IPR003675">
    <property type="entry name" value="Rce1/LyrA-like_dom"/>
</dbReference>
<feature type="transmembrane region" description="Helical" evidence="1">
    <location>
        <begin position="167"/>
        <end position="185"/>
    </location>
</feature>
<evidence type="ECO:0000256" key="1">
    <source>
        <dbReference type="SAM" id="Phobius"/>
    </source>
</evidence>
<feature type="transmembrane region" description="Helical" evidence="1">
    <location>
        <begin position="65"/>
        <end position="88"/>
    </location>
</feature>
<feature type="transmembrane region" description="Helical" evidence="1">
    <location>
        <begin position="145"/>
        <end position="161"/>
    </location>
</feature>
<organism evidence="3 4">
    <name type="scientific">Winogradskyella aquimaris</name>
    <dbReference type="NCBI Taxonomy" id="864074"/>
    <lineage>
        <taxon>Bacteria</taxon>
        <taxon>Pseudomonadati</taxon>
        <taxon>Bacteroidota</taxon>
        <taxon>Flavobacteriia</taxon>
        <taxon>Flavobacteriales</taxon>
        <taxon>Flavobacteriaceae</taxon>
        <taxon>Winogradskyella</taxon>
    </lineage>
</organism>
<dbReference type="Pfam" id="PF02517">
    <property type="entry name" value="Rce1-like"/>
    <property type="match status" value="1"/>
</dbReference>